<evidence type="ECO:0000313" key="5">
    <source>
        <dbReference type="EMBL" id="KAK1383539.1"/>
    </source>
</evidence>
<name>A0AAD8MSQ5_9APIA</name>
<dbReference type="GO" id="GO:0080043">
    <property type="term" value="F:quercetin 3-O-glucosyltransferase activity"/>
    <property type="evidence" value="ECO:0007669"/>
    <property type="project" value="TreeGrafter"/>
</dbReference>
<evidence type="ECO:0000256" key="1">
    <source>
        <dbReference type="ARBA" id="ARBA00004721"/>
    </source>
</evidence>
<dbReference type="CDD" id="cd03784">
    <property type="entry name" value="GT1_Gtf-like"/>
    <property type="match status" value="1"/>
</dbReference>
<dbReference type="Proteomes" id="UP001237642">
    <property type="component" value="Unassembled WGS sequence"/>
</dbReference>
<dbReference type="EMBL" id="JAUIZM010000005">
    <property type="protein sequence ID" value="KAK1383539.1"/>
    <property type="molecule type" value="Genomic_DNA"/>
</dbReference>
<comment type="pathway">
    <text evidence="1">Secondary metabolite biosynthesis; terpenoid biosynthesis.</text>
</comment>
<evidence type="ECO:0000256" key="3">
    <source>
        <dbReference type="ARBA" id="ARBA00022679"/>
    </source>
</evidence>
<keyword evidence="6" id="KW-1185">Reference proteome</keyword>
<reference evidence="5" key="2">
    <citation type="submission" date="2023-05" db="EMBL/GenBank/DDBJ databases">
        <authorList>
            <person name="Schelkunov M.I."/>
        </authorList>
    </citation>
    <scope>NUCLEOTIDE SEQUENCE</scope>
    <source>
        <strain evidence="5">Hsosn_3</strain>
        <tissue evidence="5">Leaf</tissue>
    </source>
</reference>
<proteinExistence type="inferred from homology"/>
<gene>
    <name evidence="5" type="ORF">POM88_021274</name>
</gene>
<dbReference type="PANTHER" id="PTHR11926">
    <property type="entry name" value="GLUCOSYL/GLUCURONOSYL TRANSFERASES"/>
    <property type="match status" value="1"/>
</dbReference>
<dbReference type="GO" id="GO:0080044">
    <property type="term" value="F:quercetin 7-O-glucosyltransferase activity"/>
    <property type="evidence" value="ECO:0007669"/>
    <property type="project" value="TreeGrafter"/>
</dbReference>
<evidence type="ECO:0000256" key="2">
    <source>
        <dbReference type="ARBA" id="ARBA00009995"/>
    </source>
</evidence>
<accession>A0AAD8MSQ5</accession>
<evidence type="ECO:0000256" key="4">
    <source>
        <dbReference type="ARBA" id="ARBA00023229"/>
    </source>
</evidence>
<keyword evidence="4" id="KW-0414">Isoprene biosynthesis</keyword>
<comment type="caution">
    <text evidence="5">The sequence shown here is derived from an EMBL/GenBank/DDBJ whole genome shotgun (WGS) entry which is preliminary data.</text>
</comment>
<dbReference type="PANTHER" id="PTHR11926:SF1412">
    <property type="entry name" value="UDP-GLYCOSYLTRANSFERASE 83A1-LIKE"/>
    <property type="match status" value="1"/>
</dbReference>
<dbReference type="Gene3D" id="3.40.50.2000">
    <property type="entry name" value="Glycogen Phosphorylase B"/>
    <property type="match status" value="2"/>
</dbReference>
<dbReference type="InterPro" id="IPR002213">
    <property type="entry name" value="UDP_glucos_trans"/>
</dbReference>
<sequence length="389" mass="43242">MGNPHILAIAYPAQGHVIPLMELVICLSKHGFKITFVNTESIHKRVISAFSVEDYVGETINFVSIPDGMEPWEDRNDLGRLTETMAQVMPGKLEELIEEKKGIDNDEITCIIADENMGWALEVAEKMGIKRAAFWPAAAATLGLLLRIQELIQSKILDDDGSILKCQTFTLSPTMPTMSTEIFAAFSGSNAGKIIFKSVLKNNELLKLADWIICNTTPELEQGALSSFPEIIPIGPLMASNRLGNSAGHLWPVDTTCITWLDQQPACSVIYAAFGSFTLFDLSQLRELAQGLELTNRPFLWVVRPDMTNEKIKMYLKEFEGRIHKRGRIVSWAPQDKVLSHPSFLNQNYICDVWKLGLGLTRSEKGLITTEEINNKEESDGPDGATSKA</sequence>
<dbReference type="SUPFAM" id="SSF53756">
    <property type="entry name" value="UDP-Glycosyltransferase/glycogen phosphorylase"/>
    <property type="match status" value="1"/>
</dbReference>
<comment type="similarity">
    <text evidence="2">Belongs to the UDP-glycosyltransferase family.</text>
</comment>
<reference evidence="5" key="1">
    <citation type="submission" date="2023-02" db="EMBL/GenBank/DDBJ databases">
        <title>Genome of toxic invasive species Heracleum sosnowskyi carries increased number of genes despite the absence of recent whole-genome duplications.</title>
        <authorList>
            <person name="Schelkunov M."/>
            <person name="Shtratnikova V."/>
            <person name="Makarenko M."/>
            <person name="Klepikova A."/>
            <person name="Omelchenko D."/>
            <person name="Novikova G."/>
            <person name="Obukhova E."/>
            <person name="Bogdanov V."/>
            <person name="Penin A."/>
            <person name="Logacheva M."/>
        </authorList>
    </citation>
    <scope>NUCLEOTIDE SEQUENCE</scope>
    <source>
        <strain evidence="5">Hsosn_3</strain>
        <tissue evidence="5">Leaf</tissue>
    </source>
</reference>
<dbReference type="FunFam" id="3.40.50.2000:FF:000108">
    <property type="entry name" value="UDP-glycosyltransferase 83A1"/>
    <property type="match status" value="1"/>
</dbReference>
<organism evidence="5 6">
    <name type="scientific">Heracleum sosnowskyi</name>
    <dbReference type="NCBI Taxonomy" id="360622"/>
    <lineage>
        <taxon>Eukaryota</taxon>
        <taxon>Viridiplantae</taxon>
        <taxon>Streptophyta</taxon>
        <taxon>Embryophyta</taxon>
        <taxon>Tracheophyta</taxon>
        <taxon>Spermatophyta</taxon>
        <taxon>Magnoliopsida</taxon>
        <taxon>eudicotyledons</taxon>
        <taxon>Gunneridae</taxon>
        <taxon>Pentapetalae</taxon>
        <taxon>asterids</taxon>
        <taxon>campanulids</taxon>
        <taxon>Apiales</taxon>
        <taxon>Apiaceae</taxon>
        <taxon>Apioideae</taxon>
        <taxon>apioid superclade</taxon>
        <taxon>Tordylieae</taxon>
        <taxon>Tordyliinae</taxon>
        <taxon>Heracleum</taxon>
    </lineage>
</organism>
<keyword evidence="3" id="KW-0808">Transferase</keyword>
<evidence type="ECO:0000313" key="6">
    <source>
        <dbReference type="Proteomes" id="UP001237642"/>
    </source>
</evidence>
<protein>
    <submittedName>
        <fullName evidence="5">UDP-glycosyltransferase 83A1</fullName>
    </submittedName>
</protein>
<dbReference type="AlphaFoldDB" id="A0AAD8MSQ5"/>
<dbReference type="GO" id="GO:0008299">
    <property type="term" value="P:isoprenoid biosynthetic process"/>
    <property type="evidence" value="ECO:0007669"/>
    <property type="project" value="UniProtKB-KW"/>
</dbReference>